<evidence type="ECO:0000313" key="1">
    <source>
        <dbReference type="EMBL" id="MBL7558808.1"/>
    </source>
</evidence>
<keyword evidence="2" id="KW-1185">Reference proteome</keyword>
<sequence>MKTINSQLAGQVKDVYLSKFGTFYILEDVIISEINEGEHLTIENAQELLNCIHIYYGKNKKFAYISNRVNNYSIEVLDYPKINQLLPNLELFAIISYSHFDKMNISIEKQFCKIPYKGFSTIKKAYKFANQFLEQSIIGSSKLQPIPINSNYKQK</sequence>
<comment type="caution">
    <text evidence="1">The sequence shown here is derived from an EMBL/GenBank/DDBJ whole genome shotgun (WGS) entry which is preliminary data.</text>
</comment>
<organism evidence="1 2">
    <name type="scientific">Olleya sediminilitoris</name>
    <dbReference type="NCBI Taxonomy" id="2795739"/>
    <lineage>
        <taxon>Bacteria</taxon>
        <taxon>Pseudomonadati</taxon>
        <taxon>Bacteroidota</taxon>
        <taxon>Flavobacteriia</taxon>
        <taxon>Flavobacteriales</taxon>
        <taxon>Flavobacteriaceae</taxon>
    </lineage>
</organism>
<proteinExistence type="predicted"/>
<dbReference type="EMBL" id="JAEMEF010000002">
    <property type="protein sequence ID" value="MBL7558808.1"/>
    <property type="molecule type" value="Genomic_DNA"/>
</dbReference>
<gene>
    <name evidence="1" type="ORF">JAO71_03245</name>
</gene>
<accession>A0ABS1WI72</accession>
<protein>
    <submittedName>
        <fullName evidence="1">Uncharacterized protein</fullName>
    </submittedName>
</protein>
<evidence type="ECO:0000313" key="2">
    <source>
        <dbReference type="Proteomes" id="UP000605013"/>
    </source>
</evidence>
<dbReference type="Proteomes" id="UP000605013">
    <property type="component" value="Unassembled WGS sequence"/>
</dbReference>
<name>A0ABS1WI72_9FLAO</name>
<reference evidence="1 2" key="1">
    <citation type="submission" date="2020-12" db="EMBL/GenBank/DDBJ databases">
        <title>Olleya sediminilitoris sp. nov., isolated from a tidal flat.</title>
        <authorList>
            <person name="Park S."/>
            <person name="Yoon J.-H."/>
        </authorList>
    </citation>
    <scope>NUCLEOTIDE SEQUENCE [LARGE SCALE GENOMIC DNA]</scope>
    <source>
        <strain evidence="1 2">YSTF-M6</strain>
    </source>
</reference>
<dbReference type="RefSeq" id="WP_116822890.1">
    <property type="nucleotide sequence ID" value="NZ_JAEMEF010000002.1"/>
</dbReference>